<protein>
    <submittedName>
        <fullName evidence="2">Uncharacterized protein</fullName>
    </submittedName>
</protein>
<evidence type="ECO:0000313" key="3">
    <source>
        <dbReference type="Proteomes" id="UP000494182"/>
    </source>
</evidence>
<sequence>MGAALDGKVDDVTNPMSTEGLADPAGGGTTRTLTPAQRSVDTDVRQCISRKP</sequence>
<reference evidence="2 3" key="1">
    <citation type="submission" date="2019-09" db="EMBL/GenBank/DDBJ databases">
        <authorList>
            <person name="Depoorter E."/>
        </authorList>
    </citation>
    <scope>NUCLEOTIDE SEQUENCE [LARGE SCALE GENOMIC DNA]</scope>
    <source>
        <strain evidence="2">R-71171</strain>
    </source>
</reference>
<dbReference type="Proteomes" id="UP000494182">
    <property type="component" value="Unassembled WGS sequence"/>
</dbReference>
<feature type="region of interest" description="Disordered" evidence="1">
    <location>
        <begin position="1"/>
        <end position="52"/>
    </location>
</feature>
<organism evidence="2 3">
    <name type="scientific">Burkholderia contaminans</name>
    <dbReference type="NCBI Taxonomy" id="488447"/>
    <lineage>
        <taxon>Bacteria</taxon>
        <taxon>Pseudomonadati</taxon>
        <taxon>Pseudomonadota</taxon>
        <taxon>Betaproteobacteria</taxon>
        <taxon>Burkholderiales</taxon>
        <taxon>Burkholderiaceae</taxon>
        <taxon>Burkholderia</taxon>
        <taxon>Burkholderia cepacia complex</taxon>
    </lineage>
</organism>
<name>A0A6P2YWP5_9BURK</name>
<dbReference type="EMBL" id="CABVQT010000008">
    <property type="protein sequence ID" value="VWD24126.1"/>
    <property type="molecule type" value="Genomic_DNA"/>
</dbReference>
<proteinExistence type="predicted"/>
<accession>A0A6P2YWP5</accession>
<evidence type="ECO:0000256" key="1">
    <source>
        <dbReference type="SAM" id="MobiDB-lite"/>
    </source>
</evidence>
<feature type="compositionally biased region" description="Polar residues" evidence="1">
    <location>
        <begin position="30"/>
        <end position="39"/>
    </location>
</feature>
<gene>
    <name evidence="2" type="ORF">BCO71171_03436</name>
</gene>
<dbReference type="AlphaFoldDB" id="A0A6P2YWP5"/>
<evidence type="ECO:0000313" key="2">
    <source>
        <dbReference type="EMBL" id="VWD24126.1"/>
    </source>
</evidence>